<feature type="compositionally biased region" description="Basic and acidic residues" evidence="1">
    <location>
        <begin position="173"/>
        <end position="185"/>
    </location>
</feature>
<feature type="region of interest" description="Disordered" evidence="1">
    <location>
        <begin position="604"/>
        <end position="627"/>
    </location>
</feature>
<organism evidence="2">
    <name type="scientific">Rosellinia necatrix</name>
    <name type="common">White root-rot fungus</name>
    <dbReference type="NCBI Taxonomy" id="77044"/>
    <lineage>
        <taxon>Eukaryota</taxon>
        <taxon>Fungi</taxon>
        <taxon>Dikarya</taxon>
        <taxon>Ascomycota</taxon>
        <taxon>Pezizomycotina</taxon>
        <taxon>Sordariomycetes</taxon>
        <taxon>Xylariomycetidae</taxon>
        <taxon>Xylariales</taxon>
        <taxon>Xylariaceae</taxon>
        <taxon>Rosellinia</taxon>
    </lineage>
</organism>
<feature type="compositionally biased region" description="Basic and acidic residues" evidence="1">
    <location>
        <begin position="192"/>
        <end position="201"/>
    </location>
</feature>
<dbReference type="EMBL" id="DF977502">
    <property type="protein sequence ID" value="GAP93298.1"/>
    <property type="molecule type" value="Genomic_DNA"/>
</dbReference>
<proteinExistence type="predicted"/>
<feature type="compositionally biased region" description="Polar residues" evidence="1">
    <location>
        <begin position="140"/>
        <end position="159"/>
    </location>
</feature>
<dbReference type="AlphaFoldDB" id="A0A1W2TX95"/>
<feature type="compositionally biased region" description="Low complexity" evidence="1">
    <location>
        <begin position="126"/>
        <end position="137"/>
    </location>
</feature>
<evidence type="ECO:0000313" key="3">
    <source>
        <dbReference type="Proteomes" id="UP000054516"/>
    </source>
</evidence>
<dbReference type="STRING" id="77044.A0A1W2TX95"/>
<sequence length="990" mass="109535">MSASRLRNFHQSWKKQWALMVDRHYDERMDYKHEADTKKQSIIDKARLQIESLHNRAIAPRSFDDQAQKIREERNANLELIENEYTEHMRIIGEIQQKEQTDHEKAYNEAIAARSFMKGFPAVKPATTASSSNAAGTYRDTPSTSRTSATKSPSPSNEMLPTKVPIPTVTASERQDQSSMSEERLSCTIRSESTDGREREVPPSATENRQTLKEHGASCARKDLPTNASVGSVPTPVHTASAPNNELEASRTITFEEVYQDGRAEHKDTIIEYPCGSRQWYILKCEEHRIRFNQRPLQGAAKHLSGKGHGHLGKSQAIAIKKLGFRVVNCNEELMEVNNKAVRDAFANGYKPERMRLKQMHLISKPARKDKNLARKTLPAAKSTLSSPGQWHKESREQPEKIITNPKAFHIYCCLWELDKVYPVLILGWNDLKPGGLTTLASTGLLNKNSQPPNCYLYRGPGNGMDAAIVGWAPGFEDGGPKVNQRKFPAMFFDSDNEVGWVPAKSLSRFPLDKLSPPKSGSYFDMARQWIAKNRGFATWEEFDKARKGKAIDEKSPIVAAKPISPLSETVDSDSDADTESHAGSFISRITEKELQELQDKAGEIAGDSDYAASDIGSSSEDEDQVWEHGHVGKRPWAFYNLREKTQTSPGKAAQLPPPKKNPKTTRTNLPPQEGIGVARNLLQTAVCGSSRADDWLDKVGSGLETLPSEKVSGEAIEAWVQDSDSRAPGDKPVMGGNITNTTKTRAGSAKRSASPTQITQTNDNNYREKSLSADSITGPSLFVAQPTEVPQGVTWARTEERTKNANDVSTPTQQRAAKRLKTGMAPYDNPVVTPAVLEPPSASGATVMPKPLPSPSPPAQLNFKPKSPLGPVVFELSFYRKGPISWSRESEDFAMKLYYGEDDTMVGTVEGPVDVVINPMMLKGLTQERIPESKGNSIVTLLGKNPGDASMELVFDRARGSRADIGKVQVRSLIRWVKRVNPAFRLPQG</sequence>
<feature type="compositionally biased region" description="Basic and acidic residues" evidence="1">
    <location>
        <begin position="210"/>
        <end position="224"/>
    </location>
</feature>
<evidence type="ECO:0000313" key="2">
    <source>
        <dbReference type="EMBL" id="GAP93298.1"/>
    </source>
</evidence>
<gene>
    <name evidence="2" type="ORF">SAMD00023353_5700100</name>
</gene>
<feature type="region of interest" description="Disordered" evidence="1">
    <location>
        <begin position="565"/>
        <end position="587"/>
    </location>
</feature>
<keyword evidence="3" id="KW-1185">Reference proteome</keyword>
<name>A0A1W2TX95_ROSNE</name>
<dbReference type="OrthoDB" id="4835412at2759"/>
<feature type="compositionally biased region" description="Polar residues" evidence="1">
    <location>
        <begin position="738"/>
        <end position="765"/>
    </location>
</feature>
<feature type="region of interest" description="Disordered" evidence="1">
    <location>
        <begin position="723"/>
        <end position="766"/>
    </location>
</feature>
<feature type="region of interest" description="Disordered" evidence="1">
    <location>
        <begin position="646"/>
        <end position="673"/>
    </location>
</feature>
<evidence type="ECO:0000256" key="1">
    <source>
        <dbReference type="SAM" id="MobiDB-lite"/>
    </source>
</evidence>
<dbReference type="Proteomes" id="UP000054516">
    <property type="component" value="Unassembled WGS sequence"/>
</dbReference>
<reference evidence="2" key="1">
    <citation type="submission" date="2016-03" db="EMBL/GenBank/DDBJ databases">
        <title>Draft genome sequence of Rosellinia necatrix.</title>
        <authorList>
            <person name="Kanematsu S."/>
        </authorList>
    </citation>
    <scope>NUCLEOTIDE SEQUENCE [LARGE SCALE GENOMIC DNA]</scope>
    <source>
        <strain evidence="2">W97</strain>
    </source>
</reference>
<protein>
    <submittedName>
        <fullName evidence="2">Uncharacterized protein</fullName>
    </submittedName>
</protein>
<feature type="region of interest" description="Disordered" evidence="1">
    <location>
        <begin position="124"/>
        <end position="245"/>
    </location>
</feature>
<accession>A0A1W2TX95</accession>